<proteinExistence type="predicted"/>
<evidence type="ECO:0000313" key="1">
    <source>
        <dbReference type="EMBL" id="MQU33384.1"/>
    </source>
</evidence>
<comment type="caution">
    <text evidence="1">The sequence shown here is derived from an EMBL/GenBank/DDBJ whole genome shotgun (WGS) entry which is preliminary data.</text>
</comment>
<dbReference type="AlphaFoldDB" id="A0A7X1YA50"/>
<name>A0A7X1YA50_9PSED</name>
<keyword evidence="2" id="KW-1185">Reference proteome</keyword>
<reference evidence="1 2" key="1">
    <citation type="submission" date="2019-10" db="EMBL/GenBank/DDBJ databases">
        <title>Evaluation of single-gene subtyping targets for Pseudomonas.</title>
        <authorList>
            <person name="Reichler S.J."/>
            <person name="Orsi R.H."/>
            <person name="Wiedmann M."/>
            <person name="Martin N.H."/>
            <person name="Murphy S.I."/>
        </authorList>
    </citation>
    <scope>NUCLEOTIDE SEQUENCE [LARGE SCALE GENOMIC DNA]</scope>
    <source>
        <strain evidence="1 2">FSL R10-2107</strain>
    </source>
</reference>
<feature type="non-terminal residue" evidence="1">
    <location>
        <position position="38"/>
    </location>
</feature>
<organism evidence="1 2">
    <name type="scientific">Pseudomonas helleri</name>
    <dbReference type="NCBI Taxonomy" id="1608996"/>
    <lineage>
        <taxon>Bacteria</taxon>
        <taxon>Pseudomonadati</taxon>
        <taxon>Pseudomonadota</taxon>
        <taxon>Gammaproteobacteria</taxon>
        <taxon>Pseudomonadales</taxon>
        <taxon>Pseudomonadaceae</taxon>
        <taxon>Pseudomonas</taxon>
    </lineage>
</organism>
<evidence type="ECO:0000313" key="2">
    <source>
        <dbReference type="Proteomes" id="UP000470186"/>
    </source>
</evidence>
<accession>A0A7X1YA50</accession>
<dbReference type="Proteomes" id="UP000470186">
    <property type="component" value="Unassembled WGS sequence"/>
</dbReference>
<sequence length="38" mass="4041">MSAALMSAGHVEARPLAWTRLWHNSQAVAVTVALHSAV</sequence>
<protein>
    <submittedName>
        <fullName evidence="1">Energy transducer TonB</fullName>
    </submittedName>
</protein>
<dbReference type="EMBL" id="WIVX01000105">
    <property type="protein sequence ID" value="MQU33384.1"/>
    <property type="molecule type" value="Genomic_DNA"/>
</dbReference>
<gene>
    <name evidence="1" type="ORF">GHO30_18680</name>
</gene>